<feature type="region of interest" description="Disordered" evidence="1">
    <location>
        <begin position="110"/>
        <end position="154"/>
    </location>
</feature>
<keyword evidence="2" id="KW-0472">Membrane</keyword>
<comment type="caution">
    <text evidence="3">The sequence shown here is derived from an EMBL/GenBank/DDBJ whole genome shotgun (WGS) entry which is preliminary data.</text>
</comment>
<protein>
    <submittedName>
        <fullName evidence="3">Uncharacterized protein</fullName>
    </submittedName>
</protein>
<reference evidence="4" key="1">
    <citation type="submission" date="2017-09" db="EMBL/GenBank/DDBJ databases">
        <title>Depth-based differentiation of microbial function through sediment-hosted aquifers and enrichment of novel symbionts in the deep terrestrial subsurface.</title>
        <authorList>
            <person name="Probst A.J."/>
            <person name="Ladd B."/>
            <person name="Jarett J.K."/>
            <person name="Geller-Mcgrath D.E."/>
            <person name="Sieber C.M.K."/>
            <person name="Emerson J.B."/>
            <person name="Anantharaman K."/>
            <person name="Thomas B.C."/>
            <person name="Malmstrom R."/>
            <person name="Stieglmeier M."/>
            <person name="Klingl A."/>
            <person name="Woyke T."/>
            <person name="Ryan C.M."/>
            <person name="Banfield J.F."/>
        </authorList>
    </citation>
    <scope>NUCLEOTIDE SEQUENCE [LARGE SCALE GENOMIC DNA]</scope>
</reference>
<accession>A0A2H0UL48</accession>
<dbReference type="Proteomes" id="UP000229526">
    <property type="component" value="Unassembled WGS sequence"/>
</dbReference>
<feature type="transmembrane region" description="Helical" evidence="2">
    <location>
        <begin position="81"/>
        <end position="102"/>
    </location>
</feature>
<dbReference type="AlphaFoldDB" id="A0A2H0UL48"/>
<name>A0A2H0UL48_9BACT</name>
<proteinExistence type="predicted"/>
<gene>
    <name evidence="3" type="ORF">COU11_02745</name>
</gene>
<evidence type="ECO:0000313" key="4">
    <source>
        <dbReference type="Proteomes" id="UP000229526"/>
    </source>
</evidence>
<feature type="transmembrane region" description="Helical" evidence="2">
    <location>
        <begin position="31"/>
        <end position="52"/>
    </location>
</feature>
<organism evidence="3 4">
    <name type="scientific">Candidatus Harrisonbacteria bacterium CG10_big_fil_rev_8_21_14_0_10_49_15</name>
    <dbReference type="NCBI Taxonomy" id="1974587"/>
    <lineage>
        <taxon>Bacteria</taxon>
        <taxon>Candidatus Harrisoniibacteriota</taxon>
    </lineage>
</organism>
<evidence type="ECO:0000256" key="2">
    <source>
        <dbReference type="SAM" id="Phobius"/>
    </source>
</evidence>
<keyword evidence="2" id="KW-0812">Transmembrane</keyword>
<dbReference type="EMBL" id="PFBD01000020">
    <property type="protein sequence ID" value="PIR87121.1"/>
    <property type="molecule type" value="Genomic_DNA"/>
</dbReference>
<evidence type="ECO:0000313" key="3">
    <source>
        <dbReference type="EMBL" id="PIR87121.1"/>
    </source>
</evidence>
<sequence length="294" mass="30678">MKKWKFWVACIAAIVAGGALGAFLGVSLTAWWAITLVVVALAAMITAAAVLVPKQVAGVAPAVAAGAPAPPVPQLKLRMPLVWGLCAGFAVAFATVALVMFLTDGYSDKKPSAPPALPAASAKSGESTKDTSPPVIGQKDGPPAASPRPDGNAVVWGFDREAHTRLDDVDETLITTLEAVKAQGGRINGLNRRVTDLEEGAMAPPPPPPAANSDQISEATWQAFRRRVRAGIRRFESRAVIMSGHPDAVSHNTDAAEPYRAQDAAAEAANTNAARVYVMTGMGPVYYPLTPPTQ</sequence>
<keyword evidence="2" id="KW-1133">Transmembrane helix</keyword>
<evidence type="ECO:0000256" key="1">
    <source>
        <dbReference type="SAM" id="MobiDB-lite"/>
    </source>
</evidence>